<accession>A0A135RPU9</accession>
<name>A0A135RPU9_9PEZI</name>
<dbReference type="EMBL" id="JFBX01000910">
    <property type="protein sequence ID" value="KXH25467.1"/>
    <property type="molecule type" value="Genomic_DNA"/>
</dbReference>
<reference evidence="1 2" key="1">
    <citation type="submission" date="2014-02" db="EMBL/GenBank/DDBJ databases">
        <title>The genome sequence of Colletotrichum simmondsii CBS122122.</title>
        <authorList>
            <person name="Baroncelli R."/>
            <person name="Thon M.R."/>
        </authorList>
    </citation>
    <scope>NUCLEOTIDE SEQUENCE [LARGE SCALE GENOMIC DNA]</scope>
    <source>
        <strain evidence="1 2">CBS122122</strain>
    </source>
</reference>
<dbReference type="AlphaFoldDB" id="A0A135RPU9"/>
<evidence type="ECO:0000313" key="2">
    <source>
        <dbReference type="Proteomes" id="UP000070328"/>
    </source>
</evidence>
<sequence>MGTDTQSPSMSARYVGIQNPDLADYPCEAGHISFDGRTVCNTESHTPPRNVSATWRHLSKSALSHRKVSGERIYIHQSQAEIISSASEHLKVCMRFTSSRAEYALRVHLKNEDAAMARLAGQALRSKNPSLP</sequence>
<evidence type="ECO:0000313" key="1">
    <source>
        <dbReference type="EMBL" id="KXH25467.1"/>
    </source>
</evidence>
<protein>
    <submittedName>
        <fullName evidence="1">Uncharacterized protein</fullName>
    </submittedName>
</protein>
<gene>
    <name evidence="1" type="ORF">CSIM01_09261</name>
</gene>
<comment type="caution">
    <text evidence="1">The sequence shown here is derived from an EMBL/GenBank/DDBJ whole genome shotgun (WGS) entry which is preliminary data.</text>
</comment>
<keyword evidence="2" id="KW-1185">Reference proteome</keyword>
<organism evidence="1 2">
    <name type="scientific">Colletotrichum simmondsii</name>
    <dbReference type="NCBI Taxonomy" id="703756"/>
    <lineage>
        <taxon>Eukaryota</taxon>
        <taxon>Fungi</taxon>
        <taxon>Dikarya</taxon>
        <taxon>Ascomycota</taxon>
        <taxon>Pezizomycotina</taxon>
        <taxon>Sordariomycetes</taxon>
        <taxon>Hypocreomycetidae</taxon>
        <taxon>Glomerellales</taxon>
        <taxon>Glomerellaceae</taxon>
        <taxon>Colletotrichum</taxon>
        <taxon>Colletotrichum acutatum species complex</taxon>
    </lineage>
</organism>
<dbReference type="Proteomes" id="UP000070328">
    <property type="component" value="Unassembled WGS sequence"/>
</dbReference>
<proteinExistence type="predicted"/>